<dbReference type="PANTHER" id="PTHR47481">
    <property type="match status" value="1"/>
</dbReference>
<reference evidence="4" key="1">
    <citation type="journal article" date="2019" name="Sci. Rep.">
        <title>Draft genome of Tanacetum cinerariifolium, the natural source of mosquito coil.</title>
        <authorList>
            <person name="Yamashiro T."/>
            <person name="Shiraishi A."/>
            <person name="Satake H."/>
            <person name="Nakayama K."/>
        </authorList>
    </citation>
    <scope>NUCLEOTIDE SEQUENCE</scope>
</reference>
<keyword evidence="2" id="KW-0472">Membrane</keyword>
<dbReference type="PANTHER" id="PTHR47481:SF41">
    <property type="entry name" value="COPIA-LIKE POLYPROTEIN_RETROTRANSPOSON"/>
    <property type="match status" value="1"/>
</dbReference>
<keyword evidence="2" id="KW-1133">Transmembrane helix</keyword>
<dbReference type="PROSITE" id="PS50103">
    <property type="entry name" value="ZF_C3H1"/>
    <property type="match status" value="1"/>
</dbReference>
<gene>
    <name evidence="4" type="ORF">Tci_003014</name>
</gene>
<name>A0A6L2J2K4_TANCI</name>
<dbReference type="InterPro" id="IPR000571">
    <property type="entry name" value="Znf_CCCH"/>
</dbReference>
<feature type="zinc finger region" description="C3H1-type" evidence="1">
    <location>
        <begin position="245"/>
        <end position="271"/>
    </location>
</feature>
<dbReference type="SMART" id="SM00356">
    <property type="entry name" value="ZnF_C3H1"/>
    <property type="match status" value="1"/>
</dbReference>
<keyword evidence="1" id="KW-0479">Metal-binding</keyword>
<evidence type="ECO:0000259" key="3">
    <source>
        <dbReference type="PROSITE" id="PS50103"/>
    </source>
</evidence>
<organism evidence="4">
    <name type="scientific">Tanacetum cinerariifolium</name>
    <name type="common">Dalmatian daisy</name>
    <name type="synonym">Chrysanthemum cinerariifolium</name>
    <dbReference type="NCBI Taxonomy" id="118510"/>
    <lineage>
        <taxon>Eukaryota</taxon>
        <taxon>Viridiplantae</taxon>
        <taxon>Streptophyta</taxon>
        <taxon>Embryophyta</taxon>
        <taxon>Tracheophyta</taxon>
        <taxon>Spermatophyta</taxon>
        <taxon>Magnoliopsida</taxon>
        <taxon>eudicotyledons</taxon>
        <taxon>Gunneridae</taxon>
        <taxon>Pentapetalae</taxon>
        <taxon>asterids</taxon>
        <taxon>campanulids</taxon>
        <taxon>Asterales</taxon>
        <taxon>Asteraceae</taxon>
        <taxon>Asteroideae</taxon>
        <taxon>Anthemideae</taxon>
        <taxon>Anthemidinae</taxon>
        <taxon>Tanacetum</taxon>
    </lineage>
</organism>
<evidence type="ECO:0000256" key="1">
    <source>
        <dbReference type="PROSITE-ProRule" id="PRU00723"/>
    </source>
</evidence>
<keyword evidence="1" id="KW-0862">Zinc</keyword>
<sequence>MTGPDNTLLHTPLSEKLSLVTHHHLLTRVPVKLDIDNWNFGSWEFIFEELCASYEVDKYLRSPINETSALAPLTPEETKVDKIVLSWILFTLSDSLHTRIVVARPKSAKEAWSLISDIFKDNKRYRTNTLKAELRLLRLGIKAWNLIFLKLIPLLTSSLAMTLVLMKKMWFTMHLRVSRIHTTKFVATFIGRSPFPISKRMRSLLIAEEMRLKSKVLALPMDSSSPMVLVAETRTNSHSSTSRCKSWKPCFNFAKVFCRFGDSCRYVHDANAHMSNANSGFIKGRGTSENTTNDLLTKLLAQLGHLGMNVAMSNNGTNVTLPTHATVTPTVTGPNIASNVPTTPHAFYTSPCTSLGPNSTPPPGFPPLAQAHVQYYGYTTACTPTHLTPPTTGPVHTTMGSCLLSGVVNTSRKATLLPQAFTEGTPLDPTTGAVVHGIWIQVLALT</sequence>
<dbReference type="EMBL" id="BKCJ010000212">
    <property type="protein sequence ID" value="GEU31036.1"/>
    <property type="molecule type" value="Genomic_DNA"/>
</dbReference>
<protein>
    <recommendedName>
        <fullName evidence="3">C3H1-type domain-containing protein</fullName>
    </recommendedName>
</protein>
<proteinExistence type="predicted"/>
<dbReference type="GO" id="GO:0008270">
    <property type="term" value="F:zinc ion binding"/>
    <property type="evidence" value="ECO:0007669"/>
    <property type="project" value="UniProtKB-KW"/>
</dbReference>
<keyword evidence="1" id="KW-0863">Zinc-finger</keyword>
<dbReference type="AlphaFoldDB" id="A0A6L2J2K4"/>
<accession>A0A6L2J2K4</accession>
<feature type="domain" description="C3H1-type" evidence="3">
    <location>
        <begin position="245"/>
        <end position="271"/>
    </location>
</feature>
<evidence type="ECO:0000313" key="4">
    <source>
        <dbReference type="EMBL" id="GEU31036.1"/>
    </source>
</evidence>
<keyword evidence="2" id="KW-0812">Transmembrane</keyword>
<feature type="transmembrane region" description="Helical" evidence="2">
    <location>
        <begin position="143"/>
        <end position="166"/>
    </location>
</feature>
<comment type="caution">
    <text evidence="4">The sequence shown here is derived from an EMBL/GenBank/DDBJ whole genome shotgun (WGS) entry which is preliminary data.</text>
</comment>
<evidence type="ECO:0000256" key="2">
    <source>
        <dbReference type="SAM" id="Phobius"/>
    </source>
</evidence>